<dbReference type="PANTHER" id="PTHR30528">
    <property type="entry name" value="CYTOPLASMIC PROTEIN"/>
    <property type="match status" value="1"/>
</dbReference>
<reference evidence="2 3" key="1">
    <citation type="submission" date="2020-07" db="EMBL/GenBank/DDBJ databases">
        <title>Sequencing the genomes of 1000 actinobacteria strains.</title>
        <authorList>
            <person name="Klenk H.-P."/>
        </authorList>
    </citation>
    <scope>NUCLEOTIDE SEQUENCE [LARGE SCALE GENOMIC DNA]</scope>
    <source>
        <strain evidence="2 3">DSM 40398</strain>
    </source>
</reference>
<organism evidence="2 3">
    <name type="scientific">Actinomadura luteofluorescens</name>
    <dbReference type="NCBI Taxonomy" id="46163"/>
    <lineage>
        <taxon>Bacteria</taxon>
        <taxon>Bacillati</taxon>
        <taxon>Actinomycetota</taxon>
        <taxon>Actinomycetes</taxon>
        <taxon>Streptosporangiales</taxon>
        <taxon>Thermomonosporaceae</taxon>
        <taxon>Actinomadura</taxon>
    </lineage>
</organism>
<name>A0A7Y9EKS1_9ACTN</name>
<evidence type="ECO:0000313" key="2">
    <source>
        <dbReference type="EMBL" id="NYD49482.1"/>
    </source>
</evidence>
<accession>A0A7Y9EKS1</accession>
<dbReference type="Pfam" id="PF06224">
    <property type="entry name" value="AlkZ-like"/>
    <property type="match status" value="1"/>
</dbReference>
<gene>
    <name evidence="2" type="ORF">BJY14_005465</name>
</gene>
<protein>
    <recommendedName>
        <fullName evidence="4">Winged helix-turn-helix domain-containing protein</fullName>
    </recommendedName>
</protein>
<dbReference type="InterPro" id="IPR009351">
    <property type="entry name" value="AlkZ-like"/>
</dbReference>
<evidence type="ECO:0008006" key="4">
    <source>
        <dbReference type="Google" id="ProtNLM"/>
    </source>
</evidence>
<evidence type="ECO:0000313" key="3">
    <source>
        <dbReference type="Proteomes" id="UP000529783"/>
    </source>
</evidence>
<dbReference type="Proteomes" id="UP000529783">
    <property type="component" value="Unassembled WGS sequence"/>
</dbReference>
<dbReference type="EMBL" id="JACCBA010000001">
    <property type="protein sequence ID" value="NYD49482.1"/>
    <property type="molecule type" value="Genomic_DNA"/>
</dbReference>
<feature type="region of interest" description="Disordered" evidence="1">
    <location>
        <begin position="76"/>
        <end position="143"/>
    </location>
</feature>
<dbReference type="PANTHER" id="PTHR30528:SF0">
    <property type="entry name" value="CYTOPLASMIC PROTEIN"/>
    <property type="match status" value="1"/>
</dbReference>
<dbReference type="AlphaFoldDB" id="A0A7Y9EKS1"/>
<sequence>MVELSADEARRIQLRAQGFLGARPKGGVPAMLERLGAVQLDTISVLARSHELVPYARLGAVGRDRIEAAYWGAPRAAKSGTRRSAKPAPTPGPTDDRPAANGPAANGPAANGPGPGDTAFGRAPGGSVSGGLSAGGSGGAGALSGGSRAGGTFEYWAHAASILPMADWPLFAFRRRAYVRRGWRWHKVPEGVCDEIRARLGADGPLTTKELGGAKASADWWDWSDHKIGIEWLLDIGEVVCVERIGWRRVYDLAERAVPGDLLALDLDDDACLTALVARAGRALGVATRGDLADYYRIKQDQVDRVIEATGLVPVEVAGWTQRAWADPGALESTPKGRHATVLLSPFDSLVWDRARASRVFGFDHRLEAYVPKDKRVHGYFAMPLLAGGRLIGRVDPAREGRTLIARQVSMEPWATRTAARTESSATALATALWRAAEWVGCDDVRVERTTLPADLLKTALTTTAPA</sequence>
<dbReference type="RefSeq" id="WP_312879425.1">
    <property type="nucleotide sequence ID" value="NZ_JACCBA010000001.1"/>
</dbReference>
<feature type="compositionally biased region" description="Low complexity" evidence="1">
    <location>
        <begin position="99"/>
        <end position="112"/>
    </location>
</feature>
<keyword evidence="3" id="KW-1185">Reference proteome</keyword>
<evidence type="ECO:0000256" key="1">
    <source>
        <dbReference type="SAM" id="MobiDB-lite"/>
    </source>
</evidence>
<feature type="compositionally biased region" description="Gly residues" evidence="1">
    <location>
        <begin position="123"/>
        <end position="143"/>
    </location>
</feature>
<comment type="caution">
    <text evidence="2">The sequence shown here is derived from an EMBL/GenBank/DDBJ whole genome shotgun (WGS) entry which is preliminary data.</text>
</comment>
<proteinExistence type="predicted"/>